<dbReference type="STRING" id="3880.G7JSE5"/>
<dbReference type="Proteomes" id="UP000002051">
    <property type="component" value="Chromosome 4"/>
</dbReference>
<evidence type="ECO:0000256" key="1">
    <source>
        <dbReference type="ARBA" id="ARBA00004202"/>
    </source>
</evidence>
<name>G7JSE5_MEDTR</name>
<gene>
    <name evidence="2" type="ordered locus">MTR_4g036440</name>
</gene>
<reference evidence="2 4" key="2">
    <citation type="journal article" date="2014" name="BMC Genomics">
        <title>An improved genome release (version Mt4.0) for the model legume Medicago truncatula.</title>
        <authorList>
            <person name="Tang H."/>
            <person name="Krishnakumar V."/>
            <person name="Bidwell S."/>
            <person name="Rosen B."/>
            <person name="Chan A."/>
            <person name="Zhou S."/>
            <person name="Gentzbittel L."/>
            <person name="Childs K.L."/>
            <person name="Yandell M."/>
            <person name="Gundlach H."/>
            <person name="Mayer K.F."/>
            <person name="Schwartz D.C."/>
            <person name="Town C.D."/>
        </authorList>
    </citation>
    <scope>GENOME REANNOTATION</scope>
    <source>
        <strain evidence="3 4">cv. Jemalong A17</strain>
    </source>
</reference>
<dbReference type="EMBL" id="CM001220">
    <property type="protein sequence ID" value="AES87887.1"/>
    <property type="molecule type" value="Genomic_DNA"/>
</dbReference>
<dbReference type="PaxDb" id="3880-AES87887"/>
<dbReference type="Gene3D" id="1.25.40.20">
    <property type="entry name" value="Ankyrin repeat-containing domain"/>
    <property type="match status" value="1"/>
</dbReference>
<dbReference type="SUPFAM" id="SSF48403">
    <property type="entry name" value="Ankyrin repeat"/>
    <property type="match status" value="1"/>
</dbReference>
<accession>G7JSE5</accession>
<evidence type="ECO:0000313" key="3">
    <source>
        <dbReference type="EnsemblPlants" id="AES87887"/>
    </source>
</evidence>
<dbReference type="InterPro" id="IPR036770">
    <property type="entry name" value="Ankyrin_rpt-contain_sf"/>
</dbReference>
<dbReference type="PANTHER" id="PTHR47794:SF1">
    <property type="entry name" value="VACUOLAR PROTEIN SORTING-ASSOCIATED PROTEIN 27"/>
    <property type="match status" value="1"/>
</dbReference>
<protein>
    <submittedName>
        <fullName evidence="2 3">Uncharacterized protein</fullName>
    </submittedName>
</protein>
<dbReference type="GO" id="GO:0033565">
    <property type="term" value="C:ESCRT-0 complex"/>
    <property type="evidence" value="ECO:0000318"/>
    <property type="project" value="GO_Central"/>
</dbReference>
<reference evidence="2 4" key="1">
    <citation type="journal article" date="2011" name="Nature">
        <title>The Medicago genome provides insight into the evolution of rhizobial symbioses.</title>
        <authorList>
            <person name="Young N.D."/>
            <person name="Debelle F."/>
            <person name="Oldroyd G.E."/>
            <person name="Geurts R."/>
            <person name="Cannon S.B."/>
            <person name="Udvardi M.K."/>
            <person name="Benedito V.A."/>
            <person name="Mayer K.F."/>
            <person name="Gouzy J."/>
            <person name="Schoof H."/>
            <person name="Van de Peer Y."/>
            <person name="Proost S."/>
            <person name="Cook D.R."/>
            <person name="Meyers B.C."/>
            <person name="Spannagl M."/>
            <person name="Cheung F."/>
            <person name="De Mita S."/>
            <person name="Krishnakumar V."/>
            <person name="Gundlach H."/>
            <person name="Zhou S."/>
            <person name="Mudge J."/>
            <person name="Bharti A.K."/>
            <person name="Murray J.D."/>
            <person name="Naoumkina M.A."/>
            <person name="Rosen B."/>
            <person name="Silverstein K.A."/>
            <person name="Tang H."/>
            <person name="Rombauts S."/>
            <person name="Zhao P.X."/>
            <person name="Zhou P."/>
            <person name="Barbe V."/>
            <person name="Bardou P."/>
            <person name="Bechner M."/>
            <person name="Bellec A."/>
            <person name="Berger A."/>
            <person name="Berges H."/>
            <person name="Bidwell S."/>
            <person name="Bisseling T."/>
            <person name="Choisne N."/>
            <person name="Couloux A."/>
            <person name="Denny R."/>
            <person name="Deshpande S."/>
            <person name="Dai X."/>
            <person name="Doyle J.J."/>
            <person name="Dudez A.M."/>
            <person name="Farmer A.D."/>
            <person name="Fouteau S."/>
            <person name="Franken C."/>
            <person name="Gibelin C."/>
            <person name="Gish J."/>
            <person name="Goldstein S."/>
            <person name="Gonzalez A.J."/>
            <person name="Green P.J."/>
            <person name="Hallab A."/>
            <person name="Hartog M."/>
            <person name="Hua A."/>
            <person name="Humphray S.J."/>
            <person name="Jeong D.H."/>
            <person name="Jing Y."/>
            <person name="Jocker A."/>
            <person name="Kenton S.M."/>
            <person name="Kim D.J."/>
            <person name="Klee K."/>
            <person name="Lai H."/>
            <person name="Lang C."/>
            <person name="Lin S."/>
            <person name="Macmil S.L."/>
            <person name="Magdelenat G."/>
            <person name="Matthews L."/>
            <person name="McCorrison J."/>
            <person name="Monaghan E.L."/>
            <person name="Mun J.H."/>
            <person name="Najar F.Z."/>
            <person name="Nicholson C."/>
            <person name="Noirot C."/>
            <person name="O'Bleness M."/>
            <person name="Paule C.R."/>
            <person name="Poulain J."/>
            <person name="Prion F."/>
            <person name="Qin B."/>
            <person name="Qu C."/>
            <person name="Retzel E.F."/>
            <person name="Riddle C."/>
            <person name="Sallet E."/>
            <person name="Samain S."/>
            <person name="Samson N."/>
            <person name="Sanders I."/>
            <person name="Saurat O."/>
            <person name="Scarpelli C."/>
            <person name="Schiex T."/>
            <person name="Segurens B."/>
            <person name="Severin A.J."/>
            <person name="Sherrier D.J."/>
            <person name="Shi R."/>
            <person name="Sims S."/>
            <person name="Singer S.R."/>
            <person name="Sinharoy S."/>
            <person name="Sterck L."/>
            <person name="Viollet A."/>
            <person name="Wang B.B."/>
            <person name="Wang K."/>
            <person name="Wang M."/>
            <person name="Wang X."/>
            <person name="Warfsmann J."/>
            <person name="Weissenbach J."/>
            <person name="White D.D."/>
            <person name="White J.D."/>
            <person name="Wiley G.B."/>
            <person name="Wincker P."/>
            <person name="Xing Y."/>
            <person name="Yang L."/>
            <person name="Yao Z."/>
            <person name="Ying F."/>
            <person name="Zhai J."/>
            <person name="Zhou L."/>
            <person name="Zuber A."/>
            <person name="Denarie J."/>
            <person name="Dixon R.A."/>
            <person name="May G.D."/>
            <person name="Schwartz D.C."/>
            <person name="Rogers J."/>
            <person name="Quetier F."/>
            <person name="Town C.D."/>
            <person name="Roe B.A."/>
        </authorList>
    </citation>
    <scope>NUCLEOTIDE SEQUENCE [LARGE SCALE GENOMIC DNA]</scope>
    <source>
        <strain evidence="2">A17</strain>
        <strain evidence="3 4">cv. Jemalong A17</strain>
    </source>
</reference>
<sequence length="158" mass="17503">MPMVTLYSFTLMTVLHVRNILPLKRKYNKFMHCNNFPRTMNSTMKIAGLREAINNGDIAAVKKLLNEATVFNQTDIVFILVDSGENLEYKNAQGETPLDCAPATLIAIQNENEDARKWSSGPKDLSSLILLFVVFLCGAPKNRCKKISVEAGGKGSLP</sequence>
<evidence type="ECO:0000313" key="2">
    <source>
        <dbReference type="EMBL" id="AES87887.1"/>
    </source>
</evidence>
<evidence type="ECO:0000313" key="4">
    <source>
        <dbReference type="Proteomes" id="UP000002051"/>
    </source>
</evidence>
<dbReference type="GO" id="GO:0043328">
    <property type="term" value="P:protein transport to vacuole involved in ubiquitin-dependent protein catabolic process via the multivesicular body sorting pathway"/>
    <property type="evidence" value="ECO:0000318"/>
    <property type="project" value="GO_Central"/>
</dbReference>
<dbReference type="AlphaFoldDB" id="G7JSE5"/>
<dbReference type="GO" id="GO:0032266">
    <property type="term" value="F:phosphatidylinositol-3-phosphate binding"/>
    <property type="evidence" value="ECO:0000318"/>
    <property type="project" value="GO_Central"/>
</dbReference>
<keyword evidence="4" id="KW-1185">Reference proteome</keyword>
<comment type="subcellular location">
    <subcellularLocation>
        <location evidence="1">Cell membrane</location>
        <topology evidence="1">Peripheral membrane protein</topology>
    </subcellularLocation>
</comment>
<dbReference type="PANTHER" id="PTHR47794">
    <property type="entry name" value="VACUOLAR PROTEIN SORTING-ASSOCIATED PROTEIN 27"/>
    <property type="match status" value="1"/>
</dbReference>
<organism evidence="2 4">
    <name type="scientific">Medicago truncatula</name>
    <name type="common">Barrel medic</name>
    <name type="synonym">Medicago tribuloides</name>
    <dbReference type="NCBI Taxonomy" id="3880"/>
    <lineage>
        <taxon>Eukaryota</taxon>
        <taxon>Viridiplantae</taxon>
        <taxon>Streptophyta</taxon>
        <taxon>Embryophyta</taxon>
        <taxon>Tracheophyta</taxon>
        <taxon>Spermatophyta</taxon>
        <taxon>Magnoliopsida</taxon>
        <taxon>eudicotyledons</taxon>
        <taxon>Gunneridae</taxon>
        <taxon>Pentapetalae</taxon>
        <taxon>rosids</taxon>
        <taxon>fabids</taxon>
        <taxon>Fabales</taxon>
        <taxon>Fabaceae</taxon>
        <taxon>Papilionoideae</taxon>
        <taxon>50 kb inversion clade</taxon>
        <taxon>NPAAA clade</taxon>
        <taxon>Hologalegina</taxon>
        <taxon>IRL clade</taxon>
        <taxon>Trifolieae</taxon>
        <taxon>Medicago</taxon>
    </lineage>
</organism>
<dbReference type="EnsemblPlants" id="AES87887">
    <property type="protein sequence ID" value="AES87887"/>
    <property type="gene ID" value="MTR_4g036440"/>
</dbReference>
<dbReference type="HOGENOM" id="CLU_1671912_0_0_1"/>
<dbReference type="GO" id="GO:0005886">
    <property type="term" value="C:plasma membrane"/>
    <property type="evidence" value="ECO:0007669"/>
    <property type="project" value="UniProtKB-SubCell"/>
</dbReference>
<reference evidence="3" key="3">
    <citation type="submission" date="2015-04" db="UniProtKB">
        <authorList>
            <consortium name="EnsemblPlants"/>
        </authorList>
    </citation>
    <scope>IDENTIFICATION</scope>
    <source>
        <strain evidence="3">cv. Jemalong A17</strain>
    </source>
</reference>
<proteinExistence type="predicted"/>
<dbReference type="GO" id="GO:0043130">
    <property type="term" value="F:ubiquitin binding"/>
    <property type="evidence" value="ECO:0000318"/>
    <property type="project" value="GO_Central"/>
</dbReference>
<dbReference type="GO" id="GO:0006623">
    <property type="term" value="P:protein targeting to vacuole"/>
    <property type="evidence" value="ECO:0000318"/>
    <property type="project" value="GO_Central"/>
</dbReference>